<protein>
    <submittedName>
        <fullName evidence="1">Uncharacterized protein</fullName>
    </submittedName>
</protein>
<name>A0ACC1QY50_9HYPO</name>
<evidence type="ECO:0000313" key="2">
    <source>
        <dbReference type="Proteomes" id="UP001148737"/>
    </source>
</evidence>
<gene>
    <name evidence="1" type="ORF">NLG97_g3454</name>
</gene>
<comment type="caution">
    <text evidence="1">The sequence shown here is derived from an EMBL/GenBank/DDBJ whole genome shotgun (WGS) entry which is preliminary data.</text>
</comment>
<dbReference type="EMBL" id="JANAKD010000290">
    <property type="protein sequence ID" value="KAJ3495359.1"/>
    <property type="molecule type" value="Genomic_DNA"/>
</dbReference>
<evidence type="ECO:0000313" key="1">
    <source>
        <dbReference type="EMBL" id="KAJ3495359.1"/>
    </source>
</evidence>
<accession>A0ACC1QY50</accession>
<sequence length="152" mass="17525">MKLTRGIYALQHLVGVEMTVSELVADVRSATRQTIPPQERDNYRGITYTGTLGTRFGKLFNVDTMADLVIAEETGAYMTRVDHPNEVFFFASERGLVAAVAPVYAASILKLWERIAQHRQKRSISCMKGIKIWRFRSRWTVRLFWRKSQLQT</sequence>
<reference evidence="1" key="1">
    <citation type="submission" date="2022-07" db="EMBL/GenBank/DDBJ databases">
        <title>Genome Sequence of Lecanicillium saksenae.</title>
        <authorList>
            <person name="Buettner E."/>
        </authorList>
    </citation>
    <scope>NUCLEOTIDE SEQUENCE</scope>
    <source>
        <strain evidence="1">VT-O1</strain>
    </source>
</reference>
<organism evidence="1 2">
    <name type="scientific">Lecanicillium saksenae</name>
    <dbReference type="NCBI Taxonomy" id="468837"/>
    <lineage>
        <taxon>Eukaryota</taxon>
        <taxon>Fungi</taxon>
        <taxon>Dikarya</taxon>
        <taxon>Ascomycota</taxon>
        <taxon>Pezizomycotina</taxon>
        <taxon>Sordariomycetes</taxon>
        <taxon>Hypocreomycetidae</taxon>
        <taxon>Hypocreales</taxon>
        <taxon>Cordycipitaceae</taxon>
        <taxon>Lecanicillium</taxon>
    </lineage>
</organism>
<keyword evidence="2" id="KW-1185">Reference proteome</keyword>
<proteinExistence type="predicted"/>
<dbReference type="Proteomes" id="UP001148737">
    <property type="component" value="Unassembled WGS sequence"/>
</dbReference>